<dbReference type="AlphaFoldDB" id="I1ZLA1"/>
<dbReference type="PATRIC" id="fig|1114965.3.peg.794"/>
<evidence type="ECO:0000259" key="1">
    <source>
        <dbReference type="Pfam" id="PF00535"/>
    </source>
</evidence>
<dbReference type="EMBL" id="CP003122">
    <property type="protein sequence ID" value="AFJ25825.1"/>
    <property type="molecule type" value="Genomic_DNA"/>
</dbReference>
<feature type="domain" description="Glycosyltransferase 2-like" evidence="1">
    <location>
        <begin position="22"/>
        <end position="154"/>
    </location>
</feature>
<dbReference type="PANTHER" id="PTHR22916">
    <property type="entry name" value="GLYCOSYLTRANSFERASE"/>
    <property type="match status" value="1"/>
</dbReference>
<accession>I1ZLA1</accession>
<dbReference type="CDD" id="cd00761">
    <property type="entry name" value="Glyco_tranf_GTA_type"/>
    <property type="match status" value="1"/>
</dbReference>
<dbReference type="InterPro" id="IPR029044">
    <property type="entry name" value="Nucleotide-diphossugar_trans"/>
</dbReference>
<reference evidence="2 3" key="1">
    <citation type="journal article" date="2012" name="PLoS ONE">
        <title>Complete Genome and Transcriptomes of Streptococcus parasanguinis FW213: Phylogenic Relations and Potential Virulence Mechanisms.</title>
        <authorList>
            <person name="Geng J."/>
            <person name="Chiu C.H."/>
            <person name="Tang P."/>
            <person name="Chen Y."/>
            <person name="Shieh H.R."/>
            <person name="Hu S."/>
            <person name="Chen Y.Y."/>
        </authorList>
    </citation>
    <scope>NUCLEOTIDE SEQUENCE [LARGE SCALE GENOMIC DNA]</scope>
    <source>
        <strain evidence="2 3">FW213</strain>
    </source>
</reference>
<evidence type="ECO:0000313" key="3">
    <source>
        <dbReference type="Proteomes" id="UP000002865"/>
    </source>
</evidence>
<evidence type="ECO:0000313" key="2">
    <source>
        <dbReference type="EMBL" id="AFJ25825.1"/>
    </source>
</evidence>
<dbReference type="GO" id="GO:0016758">
    <property type="term" value="F:hexosyltransferase activity"/>
    <property type="evidence" value="ECO:0007669"/>
    <property type="project" value="UniProtKB-ARBA"/>
</dbReference>
<dbReference type="Pfam" id="PF00535">
    <property type="entry name" value="Glycos_transf_2"/>
    <property type="match status" value="1"/>
</dbReference>
<dbReference type="eggNOG" id="COG1216">
    <property type="taxonomic scope" value="Bacteria"/>
</dbReference>
<dbReference type="PaxDb" id="1114965-Spaf_0823"/>
<dbReference type="InterPro" id="IPR001173">
    <property type="entry name" value="Glyco_trans_2-like"/>
</dbReference>
<dbReference type="SUPFAM" id="SSF53448">
    <property type="entry name" value="Nucleotide-diphospho-sugar transferases"/>
    <property type="match status" value="1"/>
</dbReference>
<proteinExistence type="predicted"/>
<name>I1ZLA1_STRPA</name>
<dbReference type="Gene3D" id="3.90.550.10">
    <property type="entry name" value="Spore Coat Polysaccharide Biosynthesis Protein SpsA, Chain A"/>
    <property type="match status" value="1"/>
</dbReference>
<dbReference type="PANTHER" id="PTHR22916:SF3">
    <property type="entry name" value="UDP-GLCNAC:BETAGAL BETA-1,3-N-ACETYLGLUCOSAMINYLTRANSFERASE-LIKE PROTEIN 1"/>
    <property type="match status" value="1"/>
</dbReference>
<keyword evidence="2" id="KW-0808">Transferase</keyword>
<dbReference type="STRING" id="1114965.Spaf_0823"/>
<sequence length="337" mass="39466">MLILKGPYRQSEEILMTNPAISIIIPVYNAQEGIKQCMDSLLNQSFTDFEIILLNDGSTDNSLEVIKKYAADNDFIRVIDKENEGVAKTRNKGIQLANGKYIVFIDNDDFVDSDYLERFYNEIDQEQLDIVLGGYKRVNQEMKTLFKQDLTQSEWSKYIVVAPWARIYRTSFLTDNNIQFFDYPIGEDVIFTLTAYNLTEKIKIIDYNGYNWFFNEKSISNTSQRGFNPNIDIVYFLSHLLQVAGDSKYIRYFIKRYYIWYLLFSGRAASSSSFMDQYRRIKEWVSKEGIDSNLTPFSSEITGERIQTVISVMAFRTLERLRLVSLFSRFYCKGKEK</sequence>
<dbReference type="HOGENOM" id="CLU_025996_25_0_9"/>
<organism evidence="2 3">
    <name type="scientific">Streptococcus parasanguinis FW213</name>
    <dbReference type="NCBI Taxonomy" id="1114965"/>
    <lineage>
        <taxon>Bacteria</taxon>
        <taxon>Bacillati</taxon>
        <taxon>Bacillota</taxon>
        <taxon>Bacilli</taxon>
        <taxon>Lactobacillales</taxon>
        <taxon>Streptococcaceae</taxon>
        <taxon>Streptococcus</taxon>
    </lineage>
</organism>
<protein>
    <submittedName>
        <fullName evidence="2">Glycosyltransferase involved in cell wall biogenesis</fullName>
    </submittedName>
</protein>
<dbReference type="Proteomes" id="UP000002865">
    <property type="component" value="Chromosome"/>
</dbReference>
<gene>
    <name evidence="2" type="ORF">Spaf_0823</name>
</gene>
<dbReference type="KEGG" id="scf:Spaf_0823"/>